<gene>
    <name evidence="7" type="ORF">NW762_012229</name>
</gene>
<dbReference type="GO" id="GO:0003677">
    <property type="term" value="F:DNA binding"/>
    <property type="evidence" value="ECO:0007669"/>
    <property type="project" value="UniProtKB-KW"/>
</dbReference>
<dbReference type="AlphaFoldDB" id="A0A9W8RRW4"/>
<dbReference type="InterPro" id="IPR052360">
    <property type="entry name" value="Transcr_Regulatory_Proteins"/>
</dbReference>
<organism evidence="7 8">
    <name type="scientific">Fusarium torreyae</name>
    <dbReference type="NCBI Taxonomy" id="1237075"/>
    <lineage>
        <taxon>Eukaryota</taxon>
        <taxon>Fungi</taxon>
        <taxon>Dikarya</taxon>
        <taxon>Ascomycota</taxon>
        <taxon>Pezizomycotina</taxon>
        <taxon>Sordariomycetes</taxon>
        <taxon>Hypocreomycetidae</taxon>
        <taxon>Hypocreales</taxon>
        <taxon>Nectriaceae</taxon>
        <taxon>Fusarium</taxon>
    </lineage>
</organism>
<keyword evidence="4" id="KW-0238">DNA-binding</keyword>
<comment type="caution">
    <text evidence="7">The sequence shown here is derived from an EMBL/GenBank/DDBJ whole genome shotgun (WGS) entry which is preliminary data.</text>
</comment>
<evidence type="ECO:0000313" key="7">
    <source>
        <dbReference type="EMBL" id="KAJ4249882.1"/>
    </source>
</evidence>
<evidence type="ECO:0000256" key="3">
    <source>
        <dbReference type="ARBA" id="ARBA00023015"/>
    </source>
</evidence>
<proteinExistence type="predicted"/>
<evidence type="ECO:0000313" key="8">
    <source>
        <dbReference type="Proteomes" id="UP001152049"/>
    </source>
</evidence>
<evidence type="ECO:0000256" key="1">
    <source>
        <dbReference type="ARBA" id="ARBA00022723"/>
    </source>
</evidence>
<evidence type="ECO:0000256" key="4">
    <source>
        <dbReference type="ARBA" id="ARBA00023125"/>
    </source>
</evidence>
<name>A0A9W8RRW4_9HYPO</name>
<dbReference type="EMBL" id="JAOQAZ010000032">
    <property type="protein sequence ID" value="KAJ4249882.1"/>
    <property type="molecule type" value="Genomic_DNA"/>
</dbReference>
<evidence type="ECO:0000256" key="5">
    <source>
        <dbReference type="ARBA" id="ARBA00023163"/>
    </source>
</evidence>
<evidence type="ECO:0000256" key="2">
    <source>
        <dbReference type="ARBA" id="ARBA00022833"/>
    </source>
</evidence>
<dbReference type="PANTHER" id="PTHR36206:SF13">
    <property type="entry name" value="TRANSCRIPTIONAL REGULATORY PROTEIN MOC3"/>
    <property type="match status" value="1"/>
</dbReference>
<keyword evidence="5" id="KW-0804">Transcription</keyword>
<keyword evidence="2" id="KW-0862">Zinc</keyword>
<sequence>MAYQSDAIQYSIIAVDASHRLFMTRSFGQSNSDELGCLTTHQYNKAIASMIPSMSTDSTQSLHHVLICCLLFISFEGLNGRYDELLRHLGAGIALFRSPPSSTLEECAVTEKLVEMLSRLGVESANFLEADPSLSEMTQWYHNDSKQQSHSLVSFEILDEASLALQQLDIIYDDKPWHLESSDQDGKVSLLASTNTTLQAALQEWTSRSQAFVQIRRDDLSTNEQVQYRNLCLRQKYWQMAIDSYASKEAATSPQTFQQFLAAATEAASPLIALGHPTFSLDGDLISGLAFVASTAKDVNTKMEALDLLSRLNRREGILDSHDIVEMHNLADALEQCEAEPDFSQPWEPKAQAGIPKIIENLRRSLGSLNLWDRSIDCSSGWYSHPAVGVQIVM</sequence>
<keyword evidence="1" id="KW-0479">Metal-binding</keyword>
<protein>
    <submittedName>
        <fullName evidence="7">Uncharacterized protein</fullName>
    </submittedName>
</protein>
<keyword evidence="3" id="KW-0805">Transcription regulation</keyword>
<dbReference type="Proteomes" id="UP001152049">
    <property type="component" value="Unassembled WGS sequence"/>
</dbReference>
<dbReference type="GO" id="GO:0046872">
    <property type="term" value="F:metal ion binding"/>
    <property type="evidence" value="ECO:0007669"/>
    <property type="project" value="UniProtKB-KW"/>
</dbReference>
<evidence type="ECO:0000256" key="6">
    <source>
        <dbReference type="ARBA" id="ARBA00023242"/>
    </source>
</evidence>
<keyword evidence="8" id="KW-1185">Reference proteome</keyword>
<reference evidence="7" key="1">
    <citation type="submission" date="2022-09" db="EMBL/GenBank/DDBJ databases">
        <title>Fusarium specimens isolated from Avocado Roots.</title>
        <authorList>
            <person name="Stajich J."/>
            <person name="Roper C."/>
            <person name="Heimlech-Rivalta G."/>
        </authorList>
    </citation>
    <scope>NUCLEOTIDE SEQUENCE</scope>
    <source>
        <strain evidence="7">CF00136</strain>
    </source>
</reference>
<dbReference type="OrthoDB" id="2593732at2759"/>
<keyword evidence="6" id="KW-0539">Nucleus</keyword>
<accession>A0A9W8RRW4</accession>
<dbReference type="PANTHER" id="PTHR36206">
    <property type="entry name" value="ASPERCRYPTIN BIOSYNTHESIS CLUSTER-SPECIFIC TRANSCRIPTION REGULATOR ATNN-RELATED"/>
    <property type="match status" value="1"/>
</dbReference>